<keyword evidence="2" id="KW-1185">Reference proteome</keyword>
<organism evidence="1 2">
    <name type="scientific">Brevibacterium samyangense</name>
    <dbReference type="NCBI Taxonomy" id="366888"/>
    <lineage>
        <taxon>Bacteria</taxon>
        <taxon>Bacillati</taxon>
        <taxon>Actinomycetota</taxon>
        <taxon>Actinomycetes</taxon>
        <taxon>Micrococcales</taxon>
        <taxon>Brevibacteriaceae</taxon>
        <taxon>Brevibacterium</taxon>
    </lineage>
</organism>
<evidence type="ECO:0000313" key="1">
    <source>
        <dbReference type="EMBL" id="GAA2002091.1"/>
    </source>
</evidence>
<evidence type="ECO:0000313" key="2">
    <source>
        <dbReference type="Proteomes" id="UP001500755"/>
    </source>
</evidence>
<dbReference type="RefSeq" id="WP_344307241.1">
    <property type="nucleotide sequence ID" value="NZ_BAAANO010000008.1"/>
</dbReference>
<protein>
    <recommendedName>
        <fullName evidence="3">Aminoglycoside phosphotransferase domain-containing protein</fullName>
    </recommendedName>
</protein>
<accession>A0ABP5EPZ9</accession>
<proteinExistence type="predicted"/>
<dbReference type="Proteomes" id="UP001500755">
    <property type="component" value="Unassembled WGS sequence"/>
</dbReference>
<name>A0ABP5EPZ9_9MICO</name>
<dbReference type="SUPFAM" id="SSF56112">
    <property type="entry name" value="Protein kinase-like (PK-like)"/>
    <property type="match status" value="1"/>
</dbReference>
<sequence>MRIRRSWPGKKGTRVLEGIDDAGRVRAGVVPAPARTPAVERTPAVVAAAATPMDTEDLPRPRTGPVGPADAVWLEPGIDPKLPTFHVESGDEVLVHRAGRRAVVRTSAGFVKHLRAGRGIEVAEVSARMATRARAAGFAAPEVLDHTPETVTFAPLAGHSPEAFARMHGTLVPAFEEWARRWPGLVTGDVASCALRGVPVHGPEDEIRVVDTWTRHLLDFAPAAWVGEYAAEIRAARDRVIRGLGTPRGGRGQGTRSADGALVLAHRDLHDGQILVDGGTECHTEGGTGPLTVGILDFDTAALAEPELDVANLVEHLRFRVGQGLWDAAAAEGAITAVLGVIGDLHLDAARLSAYRAATRLRLACVHAFRPADTDLARRTLESLAAHR</sequence>
<comment type="caution">
    <text evidence="1">The sequence shown here is derived from an EMBL/GenBank/DDBJ whole genome shotgun (WGS) entry which is preliminary data.</text>
</comment>
<dbReference type="EMBL" id="BAAANO010000008">
    <property type="protein sequence ID" value="GAA2002091.1"/>
    <property type="molecule type" value="Genomic_DNA"/>
</dbReference>
<reference evidence="2" key="1">
    <citation type="journal article" date="2019" name="Int. J. Syst. Evol. Microbiol.">
        <title>The Global Catalogue of Microorganisms (GCM) 10K type strain sequencing project: providing services to taxonomists for standard genome sequencing and annotation.</title>
        <authorList>
            <consortium name="The Broad Institute Genomics Platform"/>
            <consortium name="The Broad Institute Genome Sequencing Center for Infectious Disease"/>
            <person name="Wu L."/>
            <person name="Ma J."/>
        </authorList>
    </citation>
    <scope>NUCLEOTIDE SEQUENCE [LARGE SCALE GENOMIC DNA]</scope>
    <source>
        <strain evidence="2">JCM 14546</strain>
    </source>
</reference>
<gene>
    <name evidence="1" type="ORF">GCM10009755_08280</name>
</gene>
<dbReference type="InterPro" id="IPR011009">
    <property type="entry name" value="Kinase-like_dom_sf"/>
</dbReference>
<evidence type="ECO:0008006" key="3">
    <source>
        <dbReference type="Google" id="ProtNLM"/>
    </source>
</evidence>
<dbReference type="Gene3D" id="3.90.1200.10">
    <property type="match status" value="1"/>
</dbReference>